<dbReference type="AlphaFoldDB" id="A0ABD0VL54"/>
<feature type="compositionally biased region" description="Basic and acidic residues" evidence="2">
    <location>
        <begin position="680"/>
        <end position="689"/>
    </location>
</feature>
<proteinExistence type="predicted"/>
<gene>
    <name evidence="4" type="ORF">M5K25_004043</name>
</gene>
<feature type="region of interest" description="Disordered" evidence="2">
    <location>
        <begin position="159"/>
        <end position="193"/>
    </location>
</feature>
<name>A0ABD0VL54_DENTH</name>
<keyword evidence="1" id="KW-0862">Zinc</keyword>
<dbReference type="InterPro" id="IPR007527">
    <property type="entry name" value="Znf_SWIM"/>
</dbReference>
<keyword evidence="1" id="KW-0479">Metal-binding</keyword>
<feature type="compositionally biased region" description="Polar residues" evidence="2">
    <location>
        <begin position="114"/>
        <end position="124"/>
    </location>
</feature>
<dbReference type="GO" id="GO:0008270">
    <property type="term" value="F:zinc ion binding"/>
    <property type="evidence" value="ECO:0007669"/>
    <property type="project" value="UniProtKB-KW"/>
</dbReference>
<evidence type="ECO:0000256" key="1">
    <source>
        <dbReference type="PROSITE-ProRule" id="PRU00325"/>
    </source>
</evidence>
<sequence>MSGRDATFILMYGGELQVDANFVPSYYGGRNRPLQVPRNINLEHLKLRVLKALKYDACKFSVDLVCRVPVGNNFIASHVEDDEVCEVILCQASTEFLVMYVEVELISLTGDNNETQMSQRNESSTVHERVRMSAGPSMREPVQEAYEDYIENQETTEPPHLFTQSIPSDNVGYETMSSGSSEQFSEDDTEDHSPVVNDSVVVGNEDIQNIIQDYCSRSIGNEDPMVAQNIYVDTCRTTEEWDQEVEFEAVHEQVTVEEEFSIPTELIEGMCFSSKSDLKFALQGWSIQKNVQYIVIASTTKKYTVACAKHDCQDSLRRVEEESRRMPEPIRINMHEFQVLDMSSRSYRVDILDGRKCICSCGKPLLYHMPCVHVVCCVAMLRRSHLDYVTPYYGMANYKLTYSAEFHHIPNKEEWGEHDPSVGRNPLLPPNFRRRSGRPRTARYRNTMDEARARSDRVCSALLLNEIEFTFYVEPMDPSFKRVDGRGKPDMDWMMYHQAYIAIWESRRGYVVSGELLSEDTQYLVHQYIHWYKSWATLYMLKAPVEPPTTAYPRAPTERLLRDFFISTEAILQEDFNGTDDTRQQRNINSVAELCRTLRSQMYIQEQGYFDATSGHDTPFSMTQDAPHYYSGFAGPSSYPDQGPSQDFSYPVSADLEAYLNPDVDPTTLASEGMPEPEVEVEHQHMLRERPRRPPQHYTPGSDALPHRPRRRR</sequence>
<evidence type="ECO:0000256" key="2">
    <source>
        <dbReference type="SAM" id="MobiDB-lite"/>
    </source>
</evidence>
<dbReference type="EMBL" id="JANQDX010000004">
    <property type="protein sequence ID" value="KAL0925679.1"/>
    <property type="molecule type" value="Genomic_DNA"/>
</dbReference>
<keyword evidence="5" id="KW-1185">Reference proteome</keyword>
<protein>
    <recommendedName>
        <fullName evidence="3">SWIM-type domain-containing protein</fullName>
    </recommendedName>
</protein>
<feature type="region of interest" description="Disordered" evidence="2">
    <location>
        <begin position="114"/>
        <end position="139"/>
    </location>
</feature>
<feature type="compositionally biased region" description="Polar residues" evidence="2">
    <location>
        <begin position="159"/>
        <end position="168"/>
    </location>
</feature>
<feature type="region of interest" description="Disordered" evidence="2">
    <location>
        <begin position="415"/>
        <end position="439"/>
    </location>
</feature>
<evidence type="ECO:0000313" key="5">
    <source>
        <dbReference type="Proteomes" id="UP001552299"/>
    </source>
</evidence>
<comment type="caution">
    <text evidence="4">The sequence shown here is derived from an EMBL/GenBank/DDBJ whole genome shotgun (WGS) entry which is preliminary data.</text>
</comment>
<reference evidence="4 5" key="1">
    <citation type="journal article" date="2024" name="Plant Biotechnol. J.">
        <title>Dendrobium thyrsiflorum genome and its molecular insights into genes involved in important horticultural traits.</title>
        <authorList>
            <person name="Chen B."/>
            <person name="Wang J.Y."/>
            <person name="Zheng P.J."/>
            <person name="Li K.L."/>
            <person name="Liang Y.M."/>
            <person name="Chen X.F."/>
            <person name="Zhang C."/>
            <person name="Zhao X."/>
            <person name="He X."/>
            <person name="Zhang G.Q."/>
            <person name="Liu Z.J."/>
            <person name="Xu Q."/>
        </authorList>
    </citation>
    <scope>NUCLEOTIDE SEQUENCE [LARGE SCALE GENOMIC DNA]</scope>
    <source>
        <strain evidence="4">GZMU011</strain>
    </source>
</reference>
<keyword evidence="1" id="KW-0863">Zinc-finger</keyword>
<organism evidence="4 5">
    <name type="scientific">Dendrobium thyrsiflorum</name>
    <name type="common">Pinecone-like raceme dendrobium</name>
    <name type="synonym">Orchid</name>
    <dbReference type="NCBI Taxonomy" id="117978"/>
    <lineage>
        <taxon>Eukaryota</taxon>
        <taxon>Viridiplantae</taxon>
        <taxon>Streptophyta</taxon>
        <taxon>Embryophyta</taxon>
        <taxon>Tracheophyta</taxon>
        <taxon>Spermatophyta</taxon>
        <taxon>Magnoliopsida</taxon>
        <taxon>Liliopsida</taxon>
        <taxon>Asparagales</taxon>
        <taxon>Orchidaceae</taxon>
        <taxon>Epidendroideae</taxon>
        <taxon>Malaxideae</taxon>
        <taxon>Dendrobiinae</taxon>
        <taxon>Dendrobium</taxon>
    </lineage>
</organism>
<dbReference type="Proteomes" id="UP001552299">
    <property type="component" value="Unassembled WGS sequence"/>
</dbReference>
<dbReference type="PROSITE" id="PS50966">
    <property type="entry name" value="ZF_SWIM"/>
    <property type="match status" value="1"/>
</dbReference>
<evidence type="ECO:0000313" key="4">
    <source>
        <dbReference type="EMBL" id="KAL0925679.1"/>
    </source>
</evidence>
<feature type="domain" description="SWIM-type" evidence="3">
    <location>
        <begin position="347"/>
        <end position="382"/>
    </location>
</feature>
<accession>A0ABD0VL54</accession>
<evidence type="ECO:0000259" key="3">
    <source>
        <dbReference type="PROSITE" id="PS50966"/>
    </source>
</evidence>
<feature type="region of interest" description="Disordered" evidence="2">
    <location>
        <begin position="663"/>
        <end position="713"/>
    </location>
</feature>